<proteinExistence type="predicted"/>
<feature type="compositionally biased region" description="Basic and acidic residues" evidence="1">
    <location>
        <begin position="557"/>
        <end position="566"/>
    </location>
</feature>
<feature type="compositionally biased region" description="Polar residues" evidence="1">
    <location>
        <begin position="292"/>
        <end position="303"/>
    </location>
</feature>
<feature type="compositionally biased region" description="Polar residues" evidence="1">
    <location>
        <begin position="315"/>
        <end position="334"/>
    </location>
</feature>
<dbReference type="AlphaFoldDB" id="A0A9Q0LRV9"/>
<gene>
    <name evidence="2" type="ORF">M0811_05680</name>
</gene>
<feature type="region of interest" description="Disordered" evidence="1">
    <location>
        <begin position="48"/>
        <end position="68"/>
    </location>
</feature>
<feature type="region of interest" description="Disordered" evidence="1">
    <location>
        <begin position="551"/>
        <end position="589"/>
    </location>
</feature>
<dbReference type="EMBL" id="JAPDFW010000057">
    <property type="protein sequence ID" value="KAJ5077581.1"/>
    <property type="molecule type" value="Genomic_DNA"/>
</dbReference>
<sequence length="589" mass="69497">MDPINFLEKQSSNKPLRRMNFSRSGIKEKINEDSELLSQHSLKLIPINKYTKNKKDKSPPSPRYGPVLTSQQITPLYSMANNVLENDISKRKLHKHSHLKNDLEKLEKLDEPIQNSQTNLTQRTSFNKEQFIHKRNNPLIENKQNQQSQSFDYSSLKNPYLFNKQKEIPKSSKKNHQLQTNLKENEQIEVKFYDHNNRLENINSMIDSNENYFSSQFPINSRNVSMQTPTLNSQKWSPSFLTKPYVYFDIGTQTNESSFPIDLRYHFIEIDINEEIRNQMHTKSLHKHHQAHQPNLVLNQDSTNIKKKSRRRSSNLSQFKINSPLSTSPPNTESYNINKQFDNSQRELEISYAYPRFKQKQQFGNEFRSATPDVGTIHHSRRQISPRFTQKRFPESPTRKIYDEDLQNELETYSLADNHFSRKFQFENEKNPRNQFLSRFDSKVSDRPSDPLAKGFDREEFMTLSETQRHQSTNRNVENLPEKLNFETKPNSKILFNQQEKKINPNILDRQEKLDYSQNKPFFNPTKYSEKHLPKARYSRQHDRWIGVSDQIVSRMKGPDPSKRSEISSTRSQSTAFSSTFSQKSFSDV</sequence>
<protein>
    <submittedName>
        <fullName evidence="2">Uncharacterized protein</fullName>
    </submittedName>
</protein>
<evidence type="ECO:0000313" key="3">
    <source>
        <dbReference type="Proteomes" id="UP001149090"/>
    </source>
</evidence>
<dbReference type="Proteomes" id="UP001149090">
    <property type="component" value="Unassembled WGS sequence"/>
</dbReference>
<feature type="compositionally biased region" description="Low complexity" evidence="1">
    <location>
        <begin position="568"/>
        <end position="589"/>
    </location>
</feature>
<feature type="region of interest" description="Disordered" evidence="1">
    <location>
        <begin position="282"/>
        <end position="334"/>
    </location>
</feature>
<accession>A0A9Q0LRV9</accession>
<name>A0A9Q0LRV9_ANAIG</name>
<comment type="caution">
    <text evidence="2">The sequence shown here is derived from an EMBL/GenBank/DDBJ whole genome shotgun (WGS) entry which is preliminary data.</text>
</comment>
<evidence type="ECO:0000256" key="1">
    <source>
        <dbReference type="SAM" id="MobiDB-lite"/>
    </source>
</evidence>
<keyword evidence="3" id="KW-1185">Reference proteome</keyword>
<organism evidence="2 3">
    <name type="scientific">Anaeramoeba ignava</name>
    <name type="common">Anaerobic marine amoeba</name>
    <dbReference type="NCBI Taxonomy" id="1746090"/>
    <lineage>
        <taxon>Eukaryota</taxon>
        <taxon>Metamonada</taxon>
        <taxon>Anaeramoebidae</taxon>
        <taxon>Anaeramoeba</taxon>
    </lineage>
</organism>
<reference evidence="2" key="1">
    <citation type="submission" date="2022-10" db="EMBL/GenBank/DDBJ databases">
        <title>Novel sulphate-reducing endosymbionts in the free-living metamonad Anaeramoeba.</title>
        <authorList>
            <person name="Jerlstrom-Hultqvist J."/>
            <person name="Cepicka I."/>
            <person name="Gallot-Lavallee L."/>
            <person name="Salas-Leiva D."/>
            <person name="Curtis B.A."/>
            <person name="Zahonova K."/>
            <person name="Pipaliya S."/>
            <person name="Dacks J."/>
            <person name="Roger A.J."/>
        </authorList>
    </citation>
    <scope>NUCLEOTIDE SEQUENCE</scope>
    <source>
        <strain evidence="2">BMAN</strain>
    </source>
</reference>
<evidence type="ECO:0000313" key="2">
    <source>
        <dbReference type="EMBL" id="KAJ5077581.1"/>
    </source>
</evidence>